<sequence length="102" mass="11190">MALPSNAQANEQGQKLKFFSPYPTDGADGVNVFTQDISDRKVYVFPPYHLIPATLAFLLEQKADATIVVPDFTPRLFWYGIVNNAEGQDSLQPGKGKTDLSG</sequence>
<evidence type="ECO:0000313" key="3">
    <source>
        <dbReference type="EMBL" id="CAH1244117.1"/>
    </source>
</evidence>
<dbReference type="Proteomes" id="UP000838412">
    <property type="component" value="Chromosome 13"/>
</dbReference>
<dbReference type="EMBL" id="OV696698">
    <property type="protein sequence ID" value="CAH1242835.1"/>
    <property type="molecule type" value="Genomic_DNA"/>
</dbReference>
<proteinExistence type="predicted"/>
<evidence type="ECO:0000313" key="2">
    <source>
        <dbReference type="EMBL" id="CAH1242835.1"/>
    </source>
</evidence>
<evidence type="ECO:0000313" key="1">
    <source>
        <dbReference type="EMBL" id="CAH1242802.1"/>
    </source>
</evidence>
<keyword evidence="4" id="KW-1185">Reference proteome</keyword>
<accession>A0A8J9YYC4</accession>
<name>A0A8J9YYC4_BRALA</name>
<organism evidence="3 4">
    <name type="scientific">Branchiostoma lanceolatum</name>
    <name type="common">Common lancelet</name>
    <name type="synonym">Amphioxus lanceolatum</name>
    <dbReference type="NCBI Taxonomy" id="7740"/>
    <lineage>
        <taxon>Eukaryota</taxon>
        <taxon>Metazoa</taxon>
        <taxon>Chordata</taxon>
        <taxon>Cephalochordata</taxon>
        <taxon>Leptocardii</taxon>
        <taxon>Amphioxiformes</taxon>
        <taxon>Branchiostomatidae</taxon>
        <taxon>Branchiostoma</taxon>
    </lineage>
</organism>
<evidence type="ECO:0000313" key="4">
    <source>
        <dbReference type="Proteomes" id="UP000838412"/>
    </source>
</evidence>
<dbReference type="EMBL" id="OV696698">
    <property type="protein sequence ID" value="CAH1242802.1"/>
    <property type="molecule type" value="Genomic_DNA"/>
</dbReference>
<protein>
    <submittedName>
        <fullName evidence="1">Hypp6979 protein</fullName>
    </submittedName>
    <submittedName>
        <fullName evidence="2">Hypp6986 protein</fullName>
    </submittedName>
    <submittedName>
        <fullName evidence="3">Hypp7212 protein</fullName>
    </submittedName>
</protein>
<dbReference type="OrthoDB" id="6097038at2759"/>
<dbReference type="EMBL" id="OV696698">
    <property type="protein sequence ID" value="CAH1244117.1"/>
    <property type="molecule type" value="Genomic_DNA"/>
</dbReference>
<gene>
    <name evidence="3" type="primary">Hypp7212</name>
    <name evidence="1" type="synonym">Hypp6979</name>
    <name evidence="2" type="synonym">Hypp6986</name>
    <name evidence="1" type="ORF">BLAG_LOCUS6015</name>
    <name evidence="2" type="ORF">BLAG_LOCUS6038</name>
    <name evidence="3" type="ORF">BLAG_LOCUS6840</name>
</gene>
<reference evidence="3" key="1">
    <citation type="submission" date="2022-01" db="EMBL/GenBank/DDBJ databases">
        <authorList>
            <person name="Braso-Vives M."/>
        </authorList>
    </citation>
    <scope>NUCLEOTIDE SEQUENCE</scope>
</reference>
<dbReference type="AlphaFoldDB" id="A0A8J9YYC4"/>